<dbReference type="Proteomes" id="UP000321393">
    <property type="component" value="Unassembled WGS sequence"/>
</dbReference>
<evidence type="ECO:0000313" key="3">
    <source>
        <dbReference type="Proteomes" id="UP000321393"/>
    </source>
</evidence>
<keyword evidence="1" id="KW-0548">Nucleotidyltransferase</keyword>
<comment type="caution">
    <text evidence="1">The sequence shown here is derived from an EMBL/GenBank/DDBJ whole genome shotgun (WGS) entry which is preliminary data.</text>
</comment>
<dbReference type="EMBL" id="SSTD01013153">
    <property type="protein sequence ID" value="TYK07580.1"/>
    <property type="molecule type" value="Genomic_DNA"/>
</dbReference>
<proteinExistence type="predicted"/>
<dbReference type="EMBL" id="SSTE01020126">
    <property type="protein sequence ID" value="KAA0035255.1"/>
    <property type="molecule type" value="Genomic_DNA"/>
</dbReference>
<evidence type="ECO:0000313" key="4">
    <source>
        <dbReference type="Proteomes" id="UP000321947"/>
    </source>
</evidence>
<sequence>MWGTEITPPFGMIVGLDRGWNISYRRNLQEGEFEDWLALMDLLSTVTPTTSRDKWTWNLDKNGNFSSKSLATDLDTNGQETNSSLFNAIWTDFYPKRSNSFGGKLDTTLSTQTIKSRGTTCTHCPFAPMLPPLLLRL</sequence>
<dbReference type="GO" id="GO:0016779">
    <property type="term" value="F:nucleotidyltransferase activity"/>
    <property type="evidence" value="ECO:0007669"/>
    <property type="project" value="UniProtKB-KW"/>
</dbReference>
<accession>A0A5A7T1C2</accession>
<gene>
    <name evidence="2" type="ORF">E5676_scaffold852G00180</name>
    <name evidence="1" type="ORF">E6C27_scaffold228G00400</name>
</gene>
<dbReference type="AlphaFoldDB" id="A0A5A7T1C2"/>
<keyword evidence="2" id="KW-0808">Transferase</keyword>
<protein>
    <submittedName>
        <fullName evidence="1">Choline-phosphate cytidylyltransferase</fullName>
    </submittedName>
</protein>
<reference evidence="3 4" key="1">
    <citation type="submission" date="2019-08" db="EMBL/GenBank/DDBJ databases">
        <title>Draft genome sequences of two oriental melons (Cucumis melo L. var makuwa).</title>
        <authorList>
            <person name="Kwon S.-Y."/>
        </authorList>
    </citation>
    <scope>NUCLEOTIDE SEQUENCE [LARGE SCALE GENOMIC DNA]</scope>
    <source>
        <strain evidence="4">cv. Chang Bougi</strain>
        <strain evidence="3">cv. SW 3</strain>
        <tissue evidence="1">Leaf</tissue>
    </source>
</reference>
<dbReference type="Proteomes" id="UP000321947">
    <property type="component" value="Unassembled WGS sequence"/>
</dbReference>
<evidence type="ECO:0000313" key="2">
    <source>
        <dbReference type="EMBL" id="TYK07580.1"/>
    </source>
</evidence>
<name>A0A5A7T1C2_CUCMM</name>
<organism evidence="1 3">
    <name type="scientific">Cucumis melo var. makuwa</name>
    <name type="common">Oriental melon</name>
    <dbReference type="NCBI Taxonomy" id="1194695"/>
    <lineage>
        <taxon>Eukaryota</taxon>
        <taxon>Viridiplantae</taxon>
        <taxon>Streptophyta</taxon>
        <taxon>Embryophyta</taxon>
        <taxon>Tracheophyta</taxon>
        <taxon>Spermatophyta</taxon>
        <taxon>Magnoliopsida</taxon>
        <taxon>eudicotyledons</taxon>
        <taxon>Gunneridae</taxon>
        <taxon>Pentapetalae</taxon>
        <taxon>rosids</taxon>
        <taxon>fabids</taxon>
        <taxon>Cucurbitales</taxon>
        <taxon>Cucurbitaceae</taxon>
        <taxon>Benincaseae</taxon>
        <taxon>Cucumis</taxon>
    </lineage>
</organism>
<evidence type="ECO:0000313" key="1">
    <source>
        <dbReference type="EMBL" id="KAA0035255.1"/>
    </source>
</evidence>